<feature type="region of interest" description="Disordered" evidence="3">
    <location>
        <begin position="87"/>
        <end position="108"/>
    </location>
</feature>
<dbReference type="Pfam" id="PF01520">
    <property type="entry name" value="Amidase_3"/>
    <property type="match status" value="1"/>
</dbReference>
<evidence type="ECO:0000259" key="5">
    <source>
        <dbReference type="PROSITE" id="PS51781"/>
    </source>
</evidence>
<dbReference type="Gene3D" id="3.40.630.40">
    <property type="entry name" value="Zn-dependent exopeptidases"/>
    <property type="match status" value="1"/>
</dbReference>
<dbReference type="PANTHER" id="PTHR30404">
    <property type="entry name" value="N-ACETYLMURAMOYL-L-ALANINE AMIDASE"/>
    <property type="match status" value="1"/>
</dbReference>
<dbReference type="PROSITE" id="PS51781">
    <property type="entry name" value="SH3B"/>
    <property type="match status" value="1"/>
</dbReference>
<keyword evidence="4" id="KW-0732">Signal</keyword>
<comment type="caution">
    <text evidence="6">The sequence shown here is derived from an EMBL/GenBank/DDBJ whole genome shotgun (WGS) entry which is preliminary data.</text>
</comment>
<keyword evidence="1 6" id="KW-0378">Hydrolase</keyword>
<dbReference type="EMBL" id="JBHUNA010000001">
    <property type="protein sequence ID" value="MFD2759520.1"/>
    <property type="molecule type" value="Genomic_DNA"/>
</dbReference>
<evidence type="ECO:0000256" key="2">
    <source>
        <dbReference type="ARBA" id="ARBA00023316"/>
    </source>
</evidence>
<dbReference type="SMART" id="SM00646">
    <property type="entry name" value="Ami_3"/>
    <property type="match status" value="1"/>
</dbReference>
<gene>
    <name evidence="6" type="ORF">ACFSUO_00770</name>
</gene>
<proteinExistence type="predicted"/>
<evidence type="ECO:0000313" key="7">
    <source>
        <dbReference type="Proteomes" id="UP001597502"/>
    </source>
</evidence>
<keyword evidence="7" id="KW-1185">Reference proteome</keyword>
<keyword evidence="2" id="KW-0961">Cell wall biogenesis/degradation</keyword>
<dbReference type="InterPro" id="IPR050695">
    <property type="entry name" value="N-acetylmuramoyl_amidase_3"/>
</dbReference>
<dbReference type="PANTHER" id="PTHR30404:SF0">
    <property type="entry name" value="N-ACETYLMURAMOYL-L-ALANINE AMIDASE AMIC"/>
    <property type="match status" value="1"/>
</dbReference>
<protein>
    <submittedName>
        <fullName evidence="6">N-acetylmuramoyl-L-alanine amidase</fullName>
        <ecNumber evidence="6">3.5.1.28</ecNumber>
    </submittedName>
</protein>
<accession>A0ABW5V4K1</accession>
<dbReference type="InterPro" id="IPR003646">
    <property type="entry name" value="SH3-like_bac-type"/>
</dbReference>
<dbReference type="GO" id="GO:0008745">
    <property type="term" value="F:N-acetylmuramoyl-L-alanine amidase activity"/>
    <property type="evidence" value="ECO:0007669"/>
    <property type="project" value="UniProtKB-EC"/>
</dbReference>
<dbReference type="EC" id="3.5.1.28" evidence="6"/>
<evidence type="ECO:0000256" key="3">
    <source>
        <dbReference type="SAM" id="MobiDB-lite"/>
    </source>
</evidence>
<organism evidence="6 7">
    <name type="scientific">Lentibacillus juripiscarius</name>
    <dbReference type="NCBI Taxonomy" id="257446"/>
    <lineage>
        <taxon>Bacteria</taxon>
        <taxon>Bacillati</taxon>
        <taxon>Bacillota</taxon>
        <taxon>Bacilli</taxon>
        <taxon>Bacillales</taxon>
        <taxon>Bacillaceae</taxon>
        <taxon>Lentibacillus</taxon>
    </lineage>
</organism>
<dbReference type="Pfam" id="PF08239">
    <property type="entry name" value="SH3_3"/>
    <property type="match status" value="1"/>
</dbReference>
<sequence length="291" mass="31826">MYHQKAAIILLSSLYFAFASAAQTGEAIIKTDILNVRSGPGLDFERIGKVYRDEAHPILDEQDDWVKIKTPNQSGWIANEYIVKTQRRDEEKKAATAPEPGDKNKPLDANALDQKTIVLDAGHGGRDSGAIGARGTNEKTFTRKTVQELKQTLTSMGAEVVLTRETDRFVSLAARASLSNLSRADAFVSIHYNSFPQKPGVAGVGTYYQDNHDKALALSVQKGITRATEANDRGISEADYQVTRQSAISAILVEAGFISNAEKEQLIRTDAYQKKLATGIATGLNAYFMNQ</sequence>
<feature type="chain" id="PRO_5045222648" evidence="4">
    <location>
        <begin position="22"/>
        <end position="291"/>
    </location>
</feature>
<feature type="signal peptide" evidence="4">
    <location>
        <begin position="1"/>
        <end position="21"/>
    </location>
</feature>
<dbReference type="SUPFAM" id="SSF53187">
    <property type="entry name" value="Zn-dependent exopeptidases"/>
    <property type="match status" value="1"/>
</dbReference>
<evidence type="ECO:0000256" key="1">
    <source>
        <dbReference type="ARBA" id="ARBA00022801"/>
    </source>
</evidence>
<feature type="domain" description="SH3b" evidence="5">
    <location>
        <begin position="24"/>
        <end position="86"/>
    </location>
</feature>
<dbReference type="Proteomes" id="UP001597502">
    <property type="component" value="Unassembled WGS sequence"/>
</dbReference>
<feature type="compositionally biased region" description="Basic and acidic residues" evidence="3">
    <location>
        <begin position="87"/>
        <end position="106"/>
    </location>
</feature>
<dbReference type="InterPro" id="IPR002508">
    <property type="entry name" value="MurNAc-LAA_cat"/>
</dbReference>
<reference evidence="7" key="1">
    <citation type="journal article" date="2019" name="Int. J. Syst. Evol. Microbiol.">
        <title>The Global Catalogue of Microorganisms (GCM) 10K type strain sequencing project: providing services to taxonomists for standard genome sequencing and annotation.</title>
        <authorList>
            <consortium name="The Broad Institute Genomics Platform"/>
            <consortium name="The Broad Institute Genome Sequencing Center for Infectious Disease"/>
            <person name="Wu L."/>
            <person name="Ma J."/>
        </authorList>
    </citation>
    <scope>NUCLEOTIDE SEQUENCE [LARGE SCALE GENOMIC DNA]</scope>
    <source>
        <strain evidence="7">TISTR 1535</strain>
    </source>
</reference>
<name>A0ABW5V4K1_9BACI</name>
<evidence type="ECO:0000256" key="4">
    <source>
        <dbReference type="SAM" id="SignalP"/>
    </source>
</evidence>
<evidence type="ECO:0000313" key="6">
    <source>
        <dbReference type="EMBL" id="MFD2759520.1"/>
    </source>
</evidence>
<dbReference type="Gene3D" id="2.30.30.40">
    <property type="entry name" value="SH3 Domains"/>
    <property type="match status" value="1"/>
</dbReference>
<dbReference type="RefSeq" id="WP_382390071.1">
    <property type="nucleotide sequence ID" value="NZ_JBHUNA010000001.1"/>
</dbReference>
<dbReference type="SMART" id="SM00287">
    <property type="entry name" value="SH3b"/>
    <property type="match status" value="1"/>
</dbReference>
<dbReference type="CDD" id="cd02696">
    <property type="entry name" value="MurNAc-LAA"/>
    <property type="match status" value="1"/>
</dbReference>